<comment type="caution">
    <text evidence="5">The sequence shown here is derived from an EMBL/GenBank/DDBJ whole genome shotgun (WGS) entry which is preliminary data.</text>
</comment>
<evidence type="ECO:0000313" key="6">
    <source>
        <dbReference type="Proteomes" id="UP000678393"/>
    </source>
</evidence>
<reference evidence="5" key="1">
    <citation type="submission" date="2021-04" db="EMBL/GenBank/DDBJ databases">
        <authorList>
            <consortium name="Molecular Ecology Group"/>
        </authorList>
    </citation>
    <scope>NUCLEOTIDE SEQUENCE</scope>
</reference>
<dbReference type="Pfam" id="PF04828">
    <property type="entry name" value="GFA"/>
    <property type="match status" value="1"/>
</dbReference>
<gene>
    <name evidence="5" type="ORF">CUNI_LOCUS16193</name>
</gene>
<evidence type="ECO:0000313" key="5">
    <source>
        <dbReference type="EMBL" id="CAG5130635.1"/>
    </source>
</evidence>
<feature type="domain" description="CENP-V/GFA" evidence="4">
    <location>
        <begin position="27"/>
        <end position="139"/>
    </location>
</feature>
<dbReference type="GO" id="GO:0016846">
    <property type="term" value="F:carbon-sulfur lyase activity"/>
    <property type="evidence" value="ECO:0007669"/>
    <property type="project" value="InterPro"/>
</dbReference>
<accession>A0A8S3ZST9</accession>
<dbReference type="GO" id="GO:0046872">
    <property type="term" value="F:metal ion binding"/>
    <property type="evidence" value="ECO:0007669"/>
    <property type="project" value="UniProtKB-KW"/>
</dbReference>
<dbReference type="SUPFAM" id="SSF51316">
    <property type="entry name" value="Mss4-like"/>
    <property type="match status" value="1"/>
</dbReference>
<evidence type="ECO:0000256" key="2">
    <source>
        <dbReference type="ARBA" id="ARBA00022723"/>
    </source>
</evidence>
<protein>
    <recommendedName>
        <fullName evidence="4">CENP-V/GFA domain-containing protein</fullName>
    </recommendedName>
</protein>
<dbReference type="InterPro" id="IPR011057">
    <property type="entry name" value="Mss4-like_sf"/>
</dbReference>
<proteinExistence type="inferred from homology"/>
<keyword evidence="3" id="KW-0862">Zinc</keyword>
<dbReference type="Gene3D" id="2.170.150.70">
    <property type="match status" value="1"/>
</dbReference>
<evidence type="ECO:0000256" key="3">
    <source>
        <dbReference type="ARBA" id="ARBA00022833"/>
    </source>
</evidence>
<dbReference type="InterPro" id="IPR006913">
    <property type="entry name" value="CENP-V/GFA"/>
</dbReference>
<evidence type="ECO:0000259" key="4">
    <source>
        <dbReference type="PROSITE" id="PS51891"/>
    </source>
</evidence>
<name>A0A8S3ZST9_9EUPU</name>
<dbReference type="OrthoDB" id="2993351at2759"/>
<comment type="similarity">
    <text evidence="1">Belongs to the Gfa family.</text>
</comment>
<organism evidence="5 6">
    <name type="scientific">Candidula unifasciata</name>
    <dbReference type="NCBI Taxonomy" id="100452"/>
    <lineage>
        <taxon>Eukaryota</taxon>
        <taxon>Metazoa</taxon>
        <taxon>Spiralia</taxon>
        <taxon>Lophotrochozoa</taxon>
        <taxon>Mollusca</taxon>
        <taxon>Gastropoda</taxon>
        <taxon>Heterobranchia</taxon>
        <taxon>Euthyneura</taxon>
        <taxon>Panpulmonata</taxon>
        <taxon>Eupulmonata</taxon>
        <taxon>Stylommatophora</taxon>
        <taxon>Helicina</taxon>
        <taxon>Helicoidea</taxon>
        <taxon>Geomitridae</taxon>
        <taxon>Candidula</taxon>
    </lineage>
</organism>
<dbReference type="AlphaFoldDB" id="A0A8S3ZST9"/>
<dbReference type="InterPro" id="IPR052355">
    <property type="entry name" value="CENP-V-like"/>
</dbReference>
<keyword evidence="6" id="KW-1185">Reference proteome</keyword>
<keyword evidence="2" id="KW-0479">Metal-binding</keyword>
<sequence length="155" mass="17130">MSSDGINFVVEGEIPEEGTAQSKLVEHTGGCHCGAVRFKVRAPENLVAHDCNCSICVKKQIKGFIVPESDFTLLQGADNITTYTYNTRQAQHTFCKTCGVESFYTPRSNPNGLSINYYCLDPGTYKSVTLVKFDGVNWEQAVNDPIAKKYFTDNA</sequence>
<dbReference type="PANTHER" id="PTHR28620">
    <property type="entry name" value="CENTROMERE PROTEIN V"/>
    <property type="match status" value="1"/>
</dbReference>
<evidence type="ECO:0000256" key="1">
    <source>
        <dbReference type="ARBA" id="ARBA00005495"/>
    </source>
</evidence>
<dbReference type="EMBL" id="CAJHNH020004150">
    <property type="protein sequence ID" value="CAG5130635.1"/>
    <property type="molecule type" value="Genomic_DNA"/>
</dbReference>
<dbReference type="PROSITE" id="PS51891">
    <property type="entry name" value="CENP_V_GFA"/>
    <property type="match status" value="1"/>
</dbReference>
<dbReference type="Proteomes" id="UP000678393">
    <property type="component" value="Unassembled WGS sequence"/>
</dbReference>
<dbReference type="PANTHER" id="PTHR28620:SF1">
    <property type="entry name" value="CENP-V_GFA DOMAIN-CONTAINING PROTEIN"/>
    <property type="match status" value="1"/>
</dbReference>